<keyword evidence="1" id="KW-0812">Transmembrane</keyword>
<accession>A0A327T7Q7</accession>
<organism evidence="3 4">
    <name type="scientific">Pedobacter cryoconitis</name>
    <dbReference type="NCBI Taxonomy" id="188932"/>
    <lineage>
        <taxon>Bacteria</taxon>
        <taxon>Pseudomonadati</taxon>
        <taxon>Bacteroidota</taxon>
        <taxon>Sphingobacteriia</taxon>
        <taxon>Sphingobacteriales</taxon>
        <taxon>Sphingobacteriaceae</taxon>
        <taxon>Pedobacter</taxon>
    </lineage>
</organism>
<dbReference type="SUPFAM" id="SSF51294">
    <property type="entry name" value="Hedgehog/intein (Hint) domain"/>
    <property type="match status" value="1"/>
</dbReference>
<keyword evidence="1" id="KW-1133">Transmembrane helix</keyword>
<name>A0A327T7Q7_9SPHI</name>
<dbReference type="OrthoDB" id="603864at2"/>
<dbReference type="InterPro" id="IPR006141">
    <property type="entry name" value="Intein_N"/>
</dbReference>
<protein>
    <submittedName>
        <fullName evidence="3">Intein</fullName>
    </submittedName>
</protein>
<sequence>MADEELQWLTEKHYLVCPKGAMFKQMKVTSQKQVTFSGNLAATTQDKMLGNVFICLGSMAFMAGAIAGLLVAALALLAVPVAGWALALIIGGALLLAIGAGYMKCKTNAAARIWVNSSPNLVIHHHEGLVVGQSQLSCPPEGAMIDIKATFWEAMMSTTMNNVGHIANFAFGFLAGRGLGSMAGTLGTQGIRAAGAEFLTIARTEMGSMFNPASLFGKMSWFCRGMRGFGMFGAYKGQADIWTNDEMSVTDKLLASGQELVLAIFAAKGASLVCFPAGTPVHTGNGVMAIEDIAIGTLVWTLNEENGQRELKPITATHRRTTLSMMVVELGNGTIFEVTREHRFLVENEWREIQSITALDELEGIDGGKVRIKNIGLISKSAVVYNFDVLDNENYFVTEDGVLVHNGYQKGRLPQTKGRWVEGKPGDGLWKSSRPKVNAITGNKPIPFKNGRPDFSEWKVDEFKVKNMTGAESDFGKIYNQMKKDYGFKTQKEVTDWLSKEKLTPHHLDNETIQLIPKDLHGNIPHKGSASDMRELFGL</sequence>
<evidence type="ECO:0000259" key="2">
    <source>
        <dbReference type="SMART" id="SM00306"/>
    </source>
</evidence>
<dbReference type="RefSeq" id="WP_111632070.1">
    <property type="nucleotide sequence ID" value="NZ_QLLR01000001.1"/>
</dbReference>
<gene>
    <name evidence="3" type="ORF">LY11_00436</name>
</gene>
<dbReference type="AlphaFoldDB" id="A0A327T7Q7"/>
<dbReference type="STRING" id="188932.AY601_2971"/>
<dbReference type="GO" id="GO:0016539">
    <property type="term" value="P:intein-mediated protein splicing"/>
    <property type="evidence" value="ECO:0007669"/>
    <property type="project" value="InterPro"/>
</dbReference>
<dbReference type="SMART" id="SM00306">
    <property type="entry name" value="HintN"/>
    <property type="match status" value="1"/>
</dbReference>
<feature type="transmembrane region" description="Helical" evidence="1">
    <location>
        <begin position="84"/>
        <end position="103"/>
    </location>
</feature>
<dbReference type="CDD" id="cd00081">
    <property type="entry name" value="Hint"/>
    <property type="match status" value="1"/>
</dbReference>
<feature type="domain" description="Hint" evidence="2">
    <location>
        <begin position="272"/>
        <end position="366"/>
    </location>
</feature>
<dbReference type="InterPro" id="IPR003587">
    <property type="entry name" value="Hint_dom_N"/>
</dbReference>
<evidence type="ECO:0000313" key="4">
    <source>
        <dbReference type="Proteomes" id="UP000249754"/>
    </source>
</evidence>
<dbReference type="Pfam" id="PF07591">
    <property type="entry name" value="PT-HINT"/>
    <property type="match status" value="1"/>
</dbReference>
<reference evidence="3 4" key="1">
    <citation type="submission" date="2018-06" db="EMBL/GenBank/DDBJ databases">
        <title>Genomic Encyclopedia of Archaeal and Bacterial Type Strains, Phase II (KMG-II): from individual species to whole genera.</title>
        <authorList>
            <person name="Goeker M."/>
        </authorList>
    </citation>
    <scope>NUCLEOTIDE SEQUENCE [LARGE SCALE GENOMIC DNA]</scope>
    <source>
        <strain evidence="3 4">DSM 14825</strain>
    </source>
</reference>
<feature type="transmembrane region" description="Helical" evidence="1">
    <location>
        <begin position="52"/>
        <end position="78"/>
    </location>
</feature>
<keyword evidence="1" id="KW-0472">Membrane</keyword>
<dbReference type="InterPro" id="IPR032869">
    <property type="entry name" value="WHH_dom_containing"/>
</dbReference>
<dbReference type="InterPro" id="IPR036844">
    <property type="entry name" value="Hint_dom_sf"/>
</dbReference>
<dbReference type="Proteomes" id="UP000249754">
    <property type="component" value="Unassembled WGS sequence"/>
</dbReference>
<dbReference type="Gene3D" id="2.170.16.10">
    <property type="entry name" value="Hedgehog/Intein (Hint) domain"/>
    <property type="match status" value="1"/>
</dbReference>
<evidence type="ECO:0000313" key="3">
    <source>
        <dbReference type="EMBL" id="RAJ37359.1"/>
    </source>
</evidence>
<dbReference type="PROSITE" id="PS50817">
    <property type="entry name" value="INTEIN_N_TER"/>
    <property type="match status" value="1"/>
</dbReference>
<comment type="caution">
    <text evidence="3">The sequence shown here is derived from an EMBL/GenBank/DDBJ whole genome shotgun (WGS) entry which is preliminary data.</text>
</comment>
<evidence type="ECO:0000256" key="1">
    <source>
        <dbReference type="SAM" id="Phobius"/>
    </source>
</evidence>
<proteinExistence type="predicted"/>
<dbReference type="EMBL" id="QLLR01000001">
    <property type="protein sequence ID" value="RAJ37359.1"/>
    <property type="molecule type" value="Genomic_DNA"/>
</dbReference>
<dbReference type="Pfam" id="PF14414">
    <property type="entry name" value="WHH"/>
    <property type="match status" value="1"/>
</dbReference>